<evidence type="ECO:0000313" key="1">
    <source>
        <dbReference type="EMBL" id="SMP30251.1"/>
    </source>
</evidence>
<evidence type="ECO:0000313" key="2">
    <source>
        <dbReference type="Proteomes" id="UP001157960"/>
    </source>
</evidence>
<name>A0ABY1PC72_9FLAO</name>
<protein>
    <submittedName>
        <fullName evidence="1">Uncharacterized protein</fullName>
    </submittedName>
</protein>
<gene>
    <name evidence="1" type="ORF">SAMN06264346_112104</name>
</gene>
<keyword evidence="2" id="KW-1185">Reference proteome</keyword>
<sequence>MKYRILIYEDEIVWKVADERFIWKNSARIWGGELEFDFNTYGVKGLVQKFTDEAFNHFGSKIKTIKVEWKQLPDFNNKSAKNNFTKLEELEKVGIESTIKEGFVDIYEDGTMIKNKLPDFMKEYKKLMKLKQLSFVRNSGKITSNLLDRKRLWTTIITIY</sequence>
<accession>A0ABY1PC72</accession>
<proteinExistence type="predicted"/>
<dbReference type="RefSeq" id="WP_283423176.1">
    <property type="nucleotide sequence ID" value="NZ_FXTZ01000012.1"/>
</dbReference>
<reference evidence="1 2" key="1">
    <citation type="submission" date="2017-05" db="EMBL/GenBank/DDBJ databases">
        <authorList>
            <person name="Varghese N."/>
            <person name="Submissions S."/>
        </authorList>
    </citation>
    <scope>NUCLEOTIDE SEQUENCE [LARGE SCALE GENOMIC DNA]</scope>
    <source>
        <strain evidence="1 2">DSM 28214</strain>
    </source>
</reference>
<dbReference type="Proteomes" id="UP001157960">
    <property type="component" value="Unassembled WGS sequence"/>
</dbReference>
<dbReference type="EMBL" id="FXTZ01000012">
    <property type="protein sequence ID" value="SMP30251.1"/>
    <property type="molecule type" value="Genomic_DNA"/>
</dbReference>
<comment type="caution">
    <text evidence="1">The sequence shown here is derived from an EMBL/GenBank/DDBJ whole genome shotgun (WGS) entry which is preliminary data.</text>
</comment>
<organism evidence="1 2">
    <name type="scientific">Chryseobacterium profundimaris</name>
    <dbReference type="NCBI Taxonomy" id="1387275"/>
    <lineage>
        <taxon>Bacteria</taxon>
        <taxon>Pseudomonadati</taxon>
        <taxon>Bacteroidota</taxon>
        <taxon>Flavobacteriia</taxon>
        <taxon>Flavobacteriales</taxon>
        <taxon>Weeksellaceae</taxon>
        <taxon>Chryseobacterium group</taxon>
        <taxon>Chryseobacterium</taxon>
    </lineage>
</organism>